<protein>
    <submittedName>
        <fullName evidence="2">Uncharacterized protein</fullName>
    </submittedName>
</protein>
<feature type="region of interest" description="Disordered" evidence="1">
    <location>
        <begin position="23"/>
        <end position="46"/>
    </location>
</feature>
<gene>
    <name evidence="2" type="ORF">LLUT_LOCUS36184</name>
</gene>
<sequence length="181" mass="20517">MEESYGKKTKSISVNVENKNIERAEAIKVDESIEESEESNSDEQGEEYDELSLLTIKVKRLWNKGMSKKLFRSNNNTEKNKDNKLDDVTCYESMHIFQISRSNTQIRPPTSKLNDDYLGMKSRGGQVVPLSTCLSNFDRADFELAWCLLIWPGSRLVFWPCHALSGATLSGQACPLSSLLE</sequence>
<feature type="compositionally biased region" description="Acidic residues" evidence="1">
    <location>
        <begin position="32"/>
        <end position="46"/>
    </location>
</feature>
<keyword evidence="3" id="KW-1185">Reference proteome</keyword>
<organism evidence="2 3">
    <name type="scientific">Lupinus luteus</name>
    <name type="common">European yellow lupine</name>
    <dbReference type="NCBI Taxonomy" id="3873"/>
    <lineage>
        <taxon>Eukaryota</taxon>
        <taxon>Viridiplantae</taxon>
        <taxon>Streptophyta</taxon>
        <taxon>Embryophyta</taxon>
        <taxon>Tracheophyta</taxon>
        <taxon>Spermatophyta</taxon>
        <taxon>Magnoliopsida</taxon>
        <taxon>eudicotyledons</taxon>
        <taxon>Gunneridae</taxon>
        <taxon>Pentapetalae</taxon>
        <taxon>rosids</taxon>
        <taxon>fabids</taxon>
        <taxon>Fabales</taxon>
        <taxon>Fabaceae</taxon>
        <taxon>Papilionoideae</taxon>
        <taxon>50 kb inversion clade</taxon>
        <taxon>genistoids sensu lato</taxon>
        <taxon>core genistoids</taxon>
        <taxon>Genisteae</taxon>
        <taxon>Lupinus</taxon>
    </lineage>
</organism>
<name>A0AAV1YNB4_LUPLU</name>
<dbReference type="AlphaFoldDB" id="A0AAV1YNB4"/>
<dbReference type="Proteomes" id="UP001497480">
    <property type="component" value="Unassembled WGS sequence"/>
</dbReference>
<evidence type="ECO:0000256" key="1">
    <source>
        <dbReference type="SAM" id="MobiDB-lite"/>
    </source>
</evidence>
<proteinExistence type="predicted"/>
<accession>A0AAV1YNB4</accession>
<evidence type="ECO:0000313" key="2">
    <source>
        <dbReference type="EMBL" id="CAL0335124.1"/>
    </source>
</evidence>
<dbReference type="EMBL" id="CAXHTB010000026">
    <property type="protein sequence ID" value="CAL0335124.1"/>
    <property type="molecule type" value="Genomic_DNA"/>
</dbReference>
<comment type="caution">
    <text evidence="2">The sequence shown here is derived from an EMBL/GenBank/DDBJ whole genome shotgun (WGS) entry which is preliminary data.</text>
</comment>
<evidence type="ECO:0000313" key="3">
    <source>
        <dbReference type="Proteomes" id="UP001497480"/>
    </source>
</evidence>
<reference evidence="2 3" key="1">
    <citation type="submission" date="2024-03" db="EMBL/GenBank/DDBJ databases">
        <authorList>
            <person name="Martinez-Hernandez J."/>
        </authorList>
    </citation>
    <scope>NUCLEOTIDE SEQUENCE [LARGE SCALE GENOMIC DNA]</scope>
</reference>